<reference evidence="5" key="1">
    <citation type="submission" date="2021-06" db="EMBL/GenBank/DDBJ databases">
        <title>Paracoccus bacterium XHP0099 sp. nov., isolated from the surface waters of the Yellow Sea.</title>
        <authorList>
            <person name="Xue H."/>
            <person name="Zhang D."/>
        </authorList>
    </citation>
    <scope>NUCLEOTIDE SEQUENCE</scope>
    <source>
        <strain evidence="5">XHP0099</strain>
    </source>
</reference>
<keyword evidence="6" id="KW-1185">Reference proteome</keyword>
<dbReference type="Proteomes" id="UP001166191">
    <property type="component" value="Unassembled WGS sequence"/>
</dbReference>
<organism evidence="5 6">
    <name type="scientific">Paracoccus marinaquae</name>
    <dbReference type="NCBI Taxonomy" id="2841926"/>
    <lineage>
        <taxon>Bacteria</taxon>
        <taxon>Pseudomonadati</taxon>
        <taxon>Pseudomonadota</taxon>
        <taxon>Alphaproteobacteria</taxon>
        <taxon>Rhodobacterales</taxon>
        <taxon>Paracoccaceae</taxon>
        <taxon>Paracoccus</taxon>
    </lineage>
</organism>
<keyword evidence="1" id="KW-0805">Transcription regulation</keyword>
<sequence>MPEPRKSQNLGIARIRCVVAELSASGVPSLASVAERLSASPRTVQRRLAEHGLCFRRVVEDARLGMACVFLERSELGIEQIARQIGYNSSSAFARAFGRWAGVTPKTYRRAAGRPRPDPECLA</sequence>
<keyword evidence="3" id="KW-0804">Transcription</keyword>
<dbReference type="Pfam" id="PF12833">
    <property type="entry name" value="HTH_18"/>
    <property type="match status" value="1"/>
</dbReference>
<evidence type="ECO:0000256" key="2">
    <source>
        <dbReference type="ARBA" id="ARBA00023125"/>
    </source>
</evidence>
<evidence type="ECO:0000256" key="1">
    <source>
        <dbReference type="ARBA" id="ARBA00023015"/>
    </source>
</evidence>
<gene>
    <name evidence="5" type="ORF">KNW02_12950</name>
</gene>
<dbReference type="PROSITE" id="PS01124">
    <property type="entry name" value="HTH_ARAC_FAMILY_2"/>
    <property type="match status" value="1"/>
</dbReference>
<dbReference type="RefSeq" id="WP_216033699.1">
    <property type="nucleotide sequence ID" value="NZ_JAHKNG010000023.1"/>
</dbReference>
<accession>A0ABS6AKA4</accession>
<dbReference type="SMART" id="SM00342">
    <property type="entry name" value="HTH_ARAC"/>
    <property type="match status" value="1"/>
</dbReference>
<dbReference type="InterPro" id="IPR018062">
    <property type="entry name" value="HTH_AraC-typ_CS"/>
</dbReference>
<proteinExistence type="predicted"/>
<dbReference type="PANTHER" id="PTHR47894">
    <property type="entry name" value="HTH-TYPE TRANSCRIPTIONAL REGULATOR GADX"/>
    <property type="match status" value="1"/>
</dbReference>
<dbReference type="PROSITE" id="PS00041">
    <property type="entry name" value="HTH_ARAC_FAMILY_1"/>
    <property type="match status" value="1"/>
</dbReference>
<dbReference type="PANTHER" id="PTHR47894:SF4">
    <property type="entry name" value="HTH-TYPE TRANSCRIPTIONAL REGULATOR GADX"/>
    <property type="match status" value="1"/>
</dbReference>
<feature type="domain" description="HTH araC/xylS-type" evidence="4">
    <location>
        <begin position="13"/>
        <end position="111"/>
    </location>
</feature>
<name>A0ABS6AKA4_9RHOB</name>
<evidence type="ECO:0000256" key="3">
    <source>
        <dbReference type="ARBA" id="ARBA00023163"/>
    </source>
</evidence>
<keyword evidence="2" id="KW-0238">DNA-binding</keyword>
<evidence type="ECO:0000313" key="6">
    <source>
        <dbReference type="Proteomes" id="UP001166191"/>
    </source>
</evidence>
<evidence type="ECO:0000259" key="4">
    <source>
        <dbReference type="PROSITE" id="PS01124"/>
    </source>
</evidence>
<dbReference type="InterPro" id="IPR018060">
    <property type="entry name" value="HTH_AraC"/>
</dbReference>
<protein>
    <submittedName>
        <fullName evidence="5">Helix-turn-helix transcriptional regulator</fullName>
    </submittedName>
</protein>
<comment type="caution">
    <text evidence="5">The sequence shown here is derived from an EMBL/GenBank/DDBJ whole genome shotgun (WGS) entry which is preliminary data.</text>
</comment>
<dbReference type="EMBL" id="JAHKNG010000023">
    <property type="protein sequence ID" value="MBU3031025.1"/>
    <property type="molecule type" value="Genomic_DNA"/>
</dbReference>
<evidence type="ECO:0000313" key="5">
    <source>
        <dbReference type="EMBL" id="MBU3031025.1"/>
    </source>
</evidence>